<reference evidence="1 2" key="1">
    <citation type="journal article" date="2016" name="Mol. Biol. Evol.">
        <title>Comparative Genomics of Early-Diverging Mushroom-Forming Fungi Provides Insights into the Origins of Lignocellulose Decay Capabilities.</title>
        <authorList>
            <person name="Nagy L.G."/>
            <person name="Riley R."/>
            <person name="Tritt A."/>
            <person name="Adam C."/>
            <person name="Daum C."/>
            <person name="Floudas D."/>
            <person name="Sun H."/>
            <person name="Yadav J.S."/>
            <person name="Pangilinan J."/>
            <person name="Larsson K.H."/>
            <person name="Matsuura K."/>
            <person name="Barry K."/>
            <person name="Labutti K."/>
            <person name="Kuo R."/>
            <person name="Ohm R.A."/>
            <person name="Bhattacharya S.S."/>
            <person name="Shirouzu T."/>
            <person name="Yoshinaga Y."/>
            <person name="Martin F.M."/>
            <person name="Grigoriev I.V."/>
            <person name="Hibbett D.S."/>
        </authorList>
    </citation>
    <scope>NUCLEOTIDE SEQUENCE [LARGE SCALE GENOMIC DNA]</scope>
    <source>
        <strain evidence="1 2">HHB9708</strain>
    </source>
</reference>
<organism evidence="1 2">
    <name type="scientific">Sistotremastrum niveocremeum HHB9708</name>
    <dbReference type="NCBI Taxonomy" id="1314777"/>
    <lineage>
        <taxon>Eukaryota</taxon>
        <taxon>Fungi</taxon>
        <taxon>Dikarya</taxon>
        <taxon>Basidiomycota</taxon>
        <taxon>Agaricomycotina</taxon>
        <taxon>Agaricomycetes</taxon>
        <taxon>Sistotremastrales</taxon>
        <taxon>Sistotremastraceae</taxon>
        <taxon>Sertulicium</taxon>
        <taxon>Sertulicium niveocremeum</taxon>
    </lineage>
</organism>
<evidence type="ECO:0000313" key="1">
    <source>
        <dbReference type="EMBL" id="KZS90220.1"/>
    </source>
</evidence>
<name>A0A164R3J7_9AGAM</name>
<proteinExistence type="predicted"/>
<dbReference type="EMBL" id="KV419422">
    <property type="protein sequence ID" value="KZS90220.1"/>
    <property type="molecule type" value="Genomic_DNA"/>
</dbReference>
<dbReference type="AlphaFoldDB" id="A0A164R3J7"/>
<protein>
    <submittedName>
        <fullName evidence="1">Uncharacterized protein</fullName>
    </submittedName>
</protein>
<gene>
    <name evidence="1" type="ORF">SISNIDRAFT_488432</name>
</gene>
<accession>A0A164R3J7</accession>
<dbReference type="Proteomes" id="UP000076722">
    <property type="component" value="Unassembled WGS sequence"/>
</dbReference>
<evidence type="ECO:0000313" key="2">
    <source>
        <dbReference type="Proteomes" id="UP000076722"/>
    </source>
</evidence>
<keyword evidence="2" id="KW-1185">Reference proteome</keyword>
<sequence>MESETQLYSLPKLELANHEDQITVRHRRQLAGNNLLESLRGRRETECLPPPSSQKLVKYWAKRSSAPSLRDLCIEITQYYLDFPVIKRNGNIGVQDTVPSIIMEDLQRRLWKRCLAQMIMEKYRQKNLWITFRPGPEANKRTGRLSPQVANSIFSIVEKAFPASRAYEALGDDEDEAQLKSSLTDAYRHMLSESLQLFFLEFGPDIPDPLTVTSSSC</sequence>